<dbReference type="GO" id="GO:0003677">
    <property type="term" value="F:DNA binding"/>
    <property type="evidence" value="ECO:0007669"/>
    <property type="project" value="UniProtKB-KW"/>
</dbReference>
<keyword evidence="1" id="KW-0238">DNA-binding</keyword>
<feature type="domain" description="HTH cro/C1-type" evidence="2">
    <location>
        <begin position="245"/>
        <end position="299"/>
    </location>
</feature>
<proteinExistence type="predicted"/>
<dbReference type="Gene3D" id="2.60.120.10">
    <property type="entry name" value="Jelly Rolls"/>
    <property type="match status" value="1"/>
</dbReference>
<dbReference type="PROSITE" id="PS50943">
    <property type="entry name" value="HTH_CROC1"/>
    <property type="match status" value="1"/>
</dbReference>
<dbReference type="SMART" id="SM00530">
    <property type="entry name" value="HTH_XRE"/>
    <property type="match status" value="2"/>
</dbReference>
<organism evidence="3">
    <name type="scientific">marine metagenome</name>
    <dbReference type="NCBI Taxonomy" id="408172"/>
    <lineage>
        <taxon>unclassified sequences</taxon>
        <taxon>metagenomes</taxon>
        <taxon>ecological metagenomes</taxon>
    </lineage>
</organism>
<name>A0A382QEH7_9ZZZZ</name>
<dbReference type="Gene3D" id="1.10.260.40">
    <property type="entry name" value="lambda repressor-like DNA-binding domains"/>
    <property type="match status" value="1"/>
</dbReference>
<evidence type="ECO:0000313" key="3">
    <source>
        <dbReference type="EMBL" id="SVC83275.1"/>
    </source>
</evidence>
<dbReference type="InterPro" id="IPR001387">
    <property type="entry name" value="Cro/C1-type_HTH"/>
</dbReference>
<dbReference type="GO" id="GO:0005829">
    <property type="term" value="C:cytosol"/>
    <property type="evidence" value="ECO:0007669"/>
    <property type="project" value="TreeGrafter"/>
</dbReference>
<dbReference type="InterPro" id="IPR010982">
    <property type="entry name" value="Lambda_DNA-bd_dom_sf"/>
</dbReference>
<dbReference type="CDD" id="cd00093">
    <property type="entry name" value="HTH_XRE"/>
    <property type="match status" value="1"/>
</dbReference>
<dbReference type="PANTHER" id="PTHR46797:SF1">
    <property type="entry name" value="METHYLPHOSPHONATE SYNTHASE"/>
    <property type="match status" value="1"/>
</dbReference>
<evidence type="ECO:0000256" key="1">
    <source>
        <dbReference type="ARBA" id="ARBA00023125"/>
    </source>
</evidence>
<gene>
    <name evidence="3" type="ORF">METZ01_LOCUS336129</name>
</gene>
<dbReference type="InterPro" id="IPR050807">
    <property type="entry name" value="TransReg_Diox_bact_type"/>
</dbReference>
<dbReference type="GO" id="GO:0003700">
    <property type="term" value="F:DNA-binding transcription factor activity"/>
    <property type="evidence" value="ECO:0007669"/>
    <property type="project" value="TreeGrafter"/>
</dbReference>
<feature type="non-terminal residue" evidence="3">
    <location>
        <position position="304"/>
    </location>
</feature>
<dbReference type="EMBL" id="UINC01113572">
    <property type="protein sequence ID" value="SVC83275.1"/>
    <property type="molecule type" value="Genomic_DNA"/>
</dbReference>
<dbReference type="PANTHER" id="PTHR46797">
    <property type="entry name" value="HTH-TYPE TRANSCRIPTIONAL REGULATOR"/>
    <property type="match status" value="1"/>
</dbReference>
<accession>A0A382QEH7</accession>
<dbReference type="AlphaFoldDB" id="A0A382QEH7"/>
<reference evidence="3" key="1">
    <citation type="submission" date="2018-05" db="EMBL/GenBank/DDBJ databases">
        <authorList>
            <person name="Lanie J.A."/>
            <person name="Ng W.-L."/>
            <person name="Kazmierczak K.M."/>
            <person name="Andrzejewski T.M."/>
            <person name="Davidsen T.M."/>
            <person name="Wayne K.J."/>
            <person name="Tettelin H."/>
            <person name="Glass J.I."/>
            <person name="Rusch D."/>
            <person name="Podicherti R."/>
            <person name="Tsui H.-C.T."/>
            <person name="Winkler M.E."/>
        </authorList>
    </citation>
    <scope>NUCLEOTIDE SEQUENCE</scope>
</reference>
<dbReference type="SUPFAM" id="SSF47413">
    <property type="entry name" value="lambda repressor-like DNA-binding domains"/>
    <property type="match status" value="1"/>
</dbReference>
<evidence type="ECO:0000259" key="2">
    <source>
        <dbReference type="PROSITE" id="PS50943"/>
    </source>
</evidence>
<protein>
    <recommendedName>
        <fullName evidence="2">HTH cro/C1-type domain-containing protein</fullName>
    </recommendedName>
</protein>
<dbReference type="CDD" id="cd20489">
    <property type="entry name" value="cupin_HppE-like_C"/>
    <property type="match status" value="1"/>
</dbReference>
<dbReference type="InterPro" id="IPR014710">
    <property type="entry name" value="RmlC-like_jellyroll"/>
</dbReference>
<sequence>MEKQEKPKNKKLIKSGQNFLGILNDIKRRPEDAARELEVSLDEINSILSGKKELSADIVAKATKIWPVNARDFYVIHDDCPQGIKIMRSEESKQSSRIMERAGYSYYEYRDTAMSKIAPFRPEWIMELCFVDDDDPKNKLVQWNNGHFLHQFTYFIGEVNFYYIDSDGGKKVAVMNTGDSMYITPFVSHSFASRNGAKQPGLILALTYGNKITGDTQQELSTLSNLGQEFALDFSTIEKATSVLIKYFREISSLSLDEISKRTDIPTNKIIEFESGKTIPSNIDLQNLAKALTANLRDLLPNDK</sequence>